<dbReference type="EMBL" id="VSRR010003674">
    <property type="protein sequence ID" value="MPC37061.1"/>
    <property type="molecule type" value="Genomic_DNA"/>
</dbReference>
<keyword evidence="3" id="KW-1185">Reference proteome</keyword>
<protein>
    <submittedName>
        <fullName evidence="2">Uncharacterized protein</fullName>
    </submittedName>
</protein>
<dbReference type="Proteomes" id="UP000324222">
    <property type="component" value="Unassembled WGS sequence"/>
</dbReference>
<reference evidence="2 3" key="1">
    <citation type="submission" date="2019-05" db="EMBL/GenBank/DDBJ databases">
        <title>Another draft genome of Portunus trituberculatus and its Hox gene families provides insights of decapod evolution.</title>
        <authorList>
            <person name="Jeong J.-H."/>
            <person name="Song I."/>
            <person name="Kim S."/>
            <person name="Choi T."/>
            <person name="Kim D."/>
            <person name="Ryu S."/>
            <person name="Kim W."/>
        </authorList>
    </citation>
    <scope>NUCLEOTIDE SEQUENCE [LARGE SCALE GENOMIC DNA]</scope>
    <source>
        <tissue evidence="2">Muscle</tissue>
    </source>
</reference>
<evidence type="ECO:0000313" key="3">
    <source>
        <dbReference type="Proteomes" id="UP000324222"/>
    </source>
</evidence>
<evidence type="ECO:0000256" key="1">
    <source>
        <dbReference type="SAM" id="MobiDB-lite"/>
    </source>
</evidence>
<comment type="caution">
    <text evidence="2">The sequence shown here is derived from an EMBL/GenBank/DDBJ whole genome shotgun (WGS) entry which is preliminary data.</text>
</comment>
<evidence type="ECO:0000313" key="2">
    <source>
        <dbReference type="EMBL" id="MPC37061.1"/>
    </source>
</evidence>
<proteinExistence type="predicted"/>
<accession>A0A5B7ER32</accession>
<organism evidence="2 3">
    <name type="scientific">Portunus trituberculatus</name>
    <name type="common">Swimming crab</name>
    <name type="synonym">Neptunus trituberculatus</name>
    <dbReference type="NCBI Taxonomy" id="210409"/>
    <lineage>
        <taxon>Eukaryota</taxon>
        <taxon>Metazoa</taxon>
        <taxon>Ecdysozoa</taxon>
        <taxon>Arthropoda</taxon>
        <taxon>Crustacea</taxon>
        <taxon>Multicrustacea</taxon>
        <taxon>Malacostraca</taxon>
        <taxon>Eumalacostraca</taxon>
        <taxon>Eucarida</taxon>
        <taxon>Decapoda</taxon>
        <taxon>Pleocyemata</taxon>
        <taxon>Brachyura</taxon>
        <taxon>Eubrachyura</taxon>
        <taxon>Portunoidea</taxon>
        <taxon>Portunidae</taxon>
        <taxon>Portuninae</taxon>
        <taxon>Portunus</taxon>
    </lineage>
</organism>
<name>A0A5B7ER32_PORTR</name>
<dbReference type="AlphaFoldDB" id="A0A5B7ER32"/>
<feature type="region of interest" description="Disordered" evidence="1">
    <location>
        <begin position="1"/>
        <end position="23"/>
    </location>
</feature>
<gene>
    <name evidence="2" type="ORF">E2C01_030534</name>
</gene>
<sequence length="87" mass="9404">MPSLVSASGVARPVPGRRWPPWPYPSRPSCTAPPLLFSPARMPPDNATLQLQIGLLMRDHSLVLSGQSLLFDVLIRASDSVVKVSTV</sequence>